<dbReference type="Proteomes" id="UP000286997">
    <property type="component" value="Unassembled WGS sequence"/>
</dbReference>
<keyword evidence="10" id="KW-1185">Reference proteome</keyword>
<dbReference type="CDD" id="cd03214">
    <property type="entry name" value="ABC_Iron-Siderophores_B12_Hemin"/>
    <property type="match status" value="1"/>
</dbReference>
<dbReference type="PANTHER" id="PTHR42794:SF1">
    <property type="entry name" value="HEMIN IMPORT ATP-BINDING PROTEIN HMUV"/>
    <property type="match status" value="1"/>
</dbReference>
<keyword evidence="5" id="KW-1278">Translocase</keyword>
<feature type="transmembrane region" description="Helical" evidence="7">
    <location>
        <begin position="45"/>
        <end position="64"/>
    </location>
</feature>
<evidence type="ECO:0000256" key="5">
    <source>
        <dbReference type="ARBA" id="ARBA00022967"/>
    </source>
</evidence>
<dbReference type="EMBL" id="SACP01000004">
    <property type="protein sequence ID" value="RVU20176.1"/>
    <property type="molecule type" value="Genomic_DNA"/>
</dbReference>
<dbReference type="AlphaFoldDB" id="A0A437PD27"/>
<dbReference type="GO" id="GO:0005524">
    <property type="term" value="F:ATP binding"/>
    <property type="evidence" value="ECO:0007669"/>
    <property type="project" value="UniProtKB-KW"/>
</dbReference>
<organism evidence="9 10">
    <name type="scientific">Methylobacterium oryzihabitans</name>
    <dbReference type="NCBI Taxonomy" id="2499852"/>
    <lineage>
        <taxon>Bacteria</taxon>
        <taxon>Pseudomonadati</taxon>
        <taxon>Pseudomonadota</taxon>
        <taxon>Alphaproteobacteria</taxon>
        <taxon>Hyphomicrobiales</taxon>
        <taxon>Methylobacteriaceae</taxon>
        <taxon>Methylobacterium</taxon>
    </lineage>
</organism>
<dbReference type="FunFam" id="3.40.50.300:FF:000134">
    <property type="entry name" value="Iron-enterobactin ABC transporter ATP-binding protein"/>
    <property type="match status" value="1"/>
</dbReference>
<proteinExistence type="inferred from homology"/>
<protein>
    <submittedName>
        <fullName evidence="9">ABC transporter ATP-binding protein</fullName>
    </submittedName>
</protein>
<evidence type="ECO:0000313" key="9">
    <source>
        <dbReference type="EMBL" id="RVU20176.1"/>
    </source>
</evidence>
<evidence type="ECO:0000256" key="6">
    <source>
        <dbReference type="ARBA" id="ARBA00037066"/>
    </source>
</evidence>
<dbReference type="SUPFAM" id="SSF52540">
    <property type="entry name" value="P-loop containing nucleoside triphosphate hydrolases"/>
    <property type="match status" value="1"/>
</dbReference>
<dbReference type="PROSITE" id="PS00211">
    <property type="entry name" value="ABC_TRANSPORTER_1"/>
    <property type="match status" value="1"/>
</dbReference>
<keyword evidence="7" id="KW-0472">Membrane</keyword>
<dbReference type="Pfam" id="PF00005">
    <property type="entry name" value="ABC_tran"/>
    <property type="match status" value="1"/>
</dbReference>
<keyword evidence="7" id="KW-0812">Transmembrane</keyword>
<dbReference type="InterPro" id="IPR003439">
    <property type="entry name" value="ABC_transporter-like_ATP-bd"/>
</dbReference>
<evidence type="ECO:0000259" key="8">
    <source>
        <dbReference type="PROSITE" id="PS50893"/>
    </source>
</evidence>
<dbReference type="RefSeq" id="WP_127727895.1">
    <property type="nucleotide sequence ID" value="NZ_SACP01000004.1"/>
</dbReference>
<dbReference type="GO" id="GO:0016887">
    <property type="term" value="F:ATP hydrolysis activity"/>
    <property type="evidence" value="ECO:0007669"/>
    <property type="project" value="InterPro"/>
</dbReference>
<keyword evidence="4 9" id="KW-0067">ATP-binding</keyword>
<evidence type="ECO:0000256" key="7">
    <source>
        <dbReference type="SAM" id="Phobius"/>
    </source>
</evidence>
<reference evidence="9 10" key="1">
    <citation type="submission" date="2019-01" db="EMBL/GenBank/DDBJ databases">
        <authorList>
            <person name="Chen W.-M."/>
        </authorList>
    </citation>
    <scope>NUCLEOTIDE SEQUENCE [LARGE SCALE GENOMIC DNA]</scope>
    <source>
        <strain evidence="9 10">TER-1</strain>
    </source>
</reference>
<gene>
    <name evidence="9" type="ORF">EOE48_06095</name>
</gene>
<comment type="caution">
    <text evidence="9">The sequence shown here is derived from an EMBL/GenBank/DDBJ whole genome shotgun (WGS) entry which is preliminary data.</text>
</comment>
<accession>A0A437PD27</accession>
<evidence type="ECO:0000256" key="4">
    <source>
        <dbReference type="ARBA" id="ARBA00022840"/>
    </source>
</evidence>
<dbReference type="PANTHER" id="PTHR42794">
    <property type="entry name" value="HEMIN IMPORT ATP-BINDING PROTEIN HMUV"/>
    <property type="match status" value="1"/>
</dbReference>
<dbReference type="InterPro" id="IPR027417">
    <property type="entry name" value="P-loop_NTPase"/>
</dbReference>
<dbReference type="SMART" id="SM00382">
    <property type="entry name" value="AAA"/>
    <property type="match status" value="1"/>
</dbReference>
<dbReference type="PROSITE" id="PS50893">
    <property type="entry name" value="ABC_TRANSPORTER_2"/>
    <property type="match status" value="1"/>
</dbReference>
<evidence type="ECO:0000313" key="10">
    <source>
        <dbReference type="Proteomes" id="UP000286997"/>
    </source>
</evidence>
<sequence length="254" mass="26199">MTLLTATGLAFGYRGRAIGRGLDLAVAGGEVLALLGPNGGGKTTLLRTLLGLLPPLAGTVAVAGHPLERLSARERARLVAAVPQAAGGAFAFTALAVVLMGRTSRSGLFAAPSRGDHRAAAAALDRLGIGHLAARPVNRISGGERQLVLIARALVQEPRLIVLDEPTASLDFGNQGLVMREITRLRDAGLGVVFTTHDPNQAARYADRALLLRAGRTLAQGPVGEVLDPARLGALYGAPVIEVRGDGARAFLPA</sequence>
<comment type="function">
    <text evidence="6">Part of the ABC transporter complex HmuTUV involved in hemin import. Responsible for energy coupling to the transport system.</text>
</comment>
<dbReference type="InterPro" id="IPR017871">
    <property type="entry name" value="ABC_transporter-like_CS"/>
</dbReference>
<comment type="similarity">
    <text evidence="1">Belongs to the ABC transporter superfamily.</text>
</comment>
<evidence type="ECO:0000256" key="1">
    <source>
        <dbReference type="ARBA" id="ARBA00005417"/>
    </source>
</evidence>
<feature type="transmembrane region" description="Helical" evidence="7">
    <location>
        <begin position="76"/>
        <end position="100"/>
    </location>
</feature>
<keyword evidence="2" id="KW-0813">Transport</keyword>
<evidence type="ECO:0000256" key="2">
    <source>
        <dbReference type="ARBA" id="ARBA00022448"/>
    </source>
</evidence>
<dbReference type="InterPro" id="IPR003593">
    <property type="entry name" value="AAA+_ATPase"/>
</dbReference>
<keyword evidence="3" id="KW-0547">Nucleotide-binding</keyword>
<dbReference type="Gene3D" id="3.40.50.300">
    <property type="entry name" value="P-loop containing nucleotide triphosphate hydrolases"/>
    <property type="match status" value="1"/>
</dbReference>
<dbReference type="OrthoDB" id="9805601at2"/>
<name>A0A437PD27_9HYPH</name>
<evidence type="ECO:0000256" key="3">
    <source>
        <dbReference type="ARBA" id="ARBA00022741"/>
    </source>
</evidence>
<feature type="domain" description="ABC transporter" evidence="8">
    <location>
        <begin position="4"/>
        <end position="239"/>
    </location>
</feature>
<keyword evidence="7" id="KW-1133">Transmembrane helix</keyword>